<reference evidence="1 2" key="1">
    <citation type="journal article" date="2021" name="BMC Genomics">
        <title>Datura genome reveals duplications of psychoactive alkaloid biosynthetic genes and high mutation rate following tissue culture.</title>
        <authorList>
            <person name="Rajewski A."/>
            <person name="Carter-House D."/>
            <person name="Stajich J."/>
            <person name="Litt A."/>
        </authorList>
    </citation>
    <scope>NUCLEOTIDE SEQUENCE [LARGE SCALE GENOMIC DNA]</scope>
    <source>
        <strain evidence="1">AR-01</strain>
    </source>
</reference>
<keyword evidence="2" id="KW-1185">Reference proteome</keyword>
<evidence type="ECO:0000313" key="1">
    <source>
        <dbReference type="EMBL" id="MCE0480761.1"/>
    </source>
</evidence>
<name>A0ABS8VIY4_DATST</name>
<comment type="caution">
    <text evidence="1">The sequence shown here is derived from an EMBL/GenBank/DDBJ whole genome shotgun (WGS) entry which is preliminary data.</text>
</comment>
<gene>
    <name evidence="1" type="ORF">HAX54_037864</name>
</gene>
<sequence>MQDERGMMKPVMTYVFIKIHECCIFRDRERCAKRVGGGRGGRRQVDHHLVEENVFVGAEENATGIDDSGPSMEASEVPYYATFDFVVTSMEAQFVGYVTPLDALLGFAQFSGSQYQGLGNASSFAPLKCLTFQDILRR</sequence>
<evidence type="ECO:0000313" key="2">
    <source>
        <dbReference type="Proteomes" id="UP000823775"/>
    </source>
</evidence>
<feature type="non-terminal residue" evidence="1">
    <location>
        <position position="138"/>
    </location>
</feature>
<dbReference type="EMBL" id="JACEIK010005115">
    <property type="protein sequence ID" value="MCE0480761.1"/>
    <property type="molecule type" value="Genomic_DNA"/>
</dbReference>
<accession>A0ABS8VIY4</accession>
<organism evidence="1 2">
    <name type="scientific">Datura stramonium</name>
    <name type="common">Jimsonweed</name>
    <name type="synonym">Common thornapple</name>
    <dbReference type="NCBI Taxonomy" id="4076"/>
    <lineage>
        <taxon>Eukaryota</taxon>
        <taxon>Viridiplantae</taxon>
        <taxon>Streptophyta</taxon>
        <taxon>Embryophyta</taxon>
        <taxon>Tracheophyta</taxon>
        <taxon>Spermatophyta</taxon>
        <taxon>Magnoliopsida</taxon>
        <taxon>eudicotyledons</taxon>
        <taxon>Gunneridae</taxon>
        <taxon>Pentapetalae</taxon>
        <taxon>asterids</taxon>
        <taxon>lamiids</taxon>
        <taxon>Solanales</taxon>
        <taxon>Solanaceae</taxon>
        <taxon>Solanoideae</taxon>
        <taxon>Datureae</taxon>
        <taxon>Datura</taxon>
    </lineage>
</organism>
<protein>
    <submittedName>
        <fullName evidence="1">Uncharacterized protein</fullName>
    </submittedName>
</protein>
<dbReference type="Proteomes" id="UP000823775">
    <property type="component" value="Unassembled WGS sequence"/>
</dbReference>
<proteinExistence type="predicted"/>